<accession>A0A1X9YYB1</accession>
<proteinExistence type="predicted"/>
<dbReference type="EMBL" id="CP021235">
    <property type="protein sequence ID" value="ARS37859.1"/>
    <property type="molecule type" value="Genomic_DNA"/>
</dbReference>
<gene>
    <name evidence="1" type="ORF">CA264_13520</name>
</gene>
<dbReference type="OrthoDB" id="6120799at2"/>
<evidence type="ECO:0000313" key="2">
    <source>
        <dbReference type="Proteomes" id="UP000266292"/>
    </source>
</evidence>
<dbReference type="KEGG" id="pact:CA264_13520"/>
<dbReference type="SUPFAM" id="SSF52833">
    <property type="entry name" value="Thioredoxin-like"/>
    <property type="match status" value="1"/>
</dbReference>
<protein>
    <submittedName>
        <fullName evidence="1">Thioredoxin family protein</fullName>
    </submittedName>
</protein>
<sequence length="214" mass="24298">MATPTITNEHLAKAITYSQYRDMIDKLLAENKTTGTNHSEDMVEYTRMNMHRMRRVEKTVLEDDLIQVLLSVQTKMVWVVLTEAWCGDAAQNVPAIVKFADASPLIEVKLLLRDENPEVMDAYLTNGGRSIPKLIALDAETLEVLGTWGPRPEPAQQLFLDLKAQNVPYQEFAEKLHGWYAKDKTRTLQQEFICLISKWSELTAPADMSVARCS</sequence>
<reference evidence="2" key="1">
    <citation type="submission" date="2017-05" db="EMBL/GenBank/DDBJ databases">
        <authorList>
            <person name="Ray J."/>
            <person name="Price M."/>
            <person name="Deutschbauer A."/>
        </authorList>
    </citation>
    <scope>NUCLEOTIDE SEQUENCE [LARGE SCALE GENOMIC DNA]</scope>
    <source>
        <strain evidence="2">DSM 19842</strain>
    </source>
</reference>
<dbReference type="InterPro" id="IPR036249">
    <property type="entry name" value="Thioredoxin-like_sf"/>
</dbReference>
<dbReference type="Pfam" id="PF14595">
    <property type="entry name" value="Thioredoxin_9"/>
    <property type="match status" value="1"/>
</dbReference>
<dbReference type="AlphaFoldDB" id="A0A1X9YYB1"/>
<name>A0A1X9YYB1_9BACT</name>
<evidence type="ECO:0000313" key="1">
    <source>
        <dbReference type="EMBL" id="ARS37859.1"/>
    </source>
</evidence>
<dbReference type="Proteomes" id="UP000266292">
    <property type="component" value="Chromosome"/>
</dbReference>
<dbReference type="STRING" id="709015.GCA_000472485_02743"/>
<dbReference type="Gene3D" id="3.40.30.10">
    <property type="entry name" value="Glutaredoxin"/>
    <property type="match status" value="1"/>
</dbReference>
<keyword evidence="2" id="KW-1185">Reference proteome</keyword>
<organism evidence="1 2">
    <name type="scientific">Pontibacter actiniarum</name>
    <dbReference type="NCBI Taxonomy" id="323450"/>
    <lineage>
        <taxon>Bacteria</taxon>
        <taxon>Pseudomonadati</taxon>
        <taxon>Bacteroidota</taxon>
        <taxon>Cytophagia</taxon>
        <taxon>Cytophagales</taxon>
        <taxon>Hymenobacteraceae</taxon>
        <taxon>Pontibacter</taxon>
    </lineage>
</organism>